<name>A0A381VU68_9ZZZZ</name>
<organism evidence="3">
    <name type="scientific">marine metagenome</name>
    <dbReference type="NCBI Taxonomy" id="408172"/>
    <lineage>
        <taxon>unclassified sequences</taxon>
        <taxon>metagenomes</taxon>
        <taxon>ecological metagenomes</taxon>
    </lineage>
</organism>
<dbReference type="Gene3D" id="1.20.1250.20">
    <property type="entry name" value="MFS general substrate transporter like domains"/>
    <property type="match status" value="2"/>
</dbReference>
<feature type="transmembrane region" description="Helical" evidence="1">
    <location>
        <begin position="352"/>
        <end position="372"/>
    </location>
</feature>
<dbReference type="InterPro" id="IPR036259">
    <property type="entry name" value="MFS_trans_sf"/>
</dbReference>
<dbReference type="PROSITE" id="PS50850">
    <property type="entry name" value="MFS"/>
    <property type="match status" value="1"/>
</dbReference>
<feature type="transmembrane region" description="Helical" evidence="1">
    <location>
        <begin position="230"/>
        <end position="254"/>
    </location>
</feature>
<dbReference type="PANTHER" id="PTHR23521">
    <property type="entry name" value="TRANSPORTER MFS SUPERFAMILY"/>
    <property type="match status" value="1"/>
</dbReference>
<dbReference type="PANTHER" id="PTHR23521:SF3">
    <property type="entry name" value="MFS TRANSPORTER"/>
    <property type="match status" value="1"/>
</dbReference>
<accession>A0A381VU68</accession>
<protein>
    <recommendedName>
        <fullName evidence="2">Major facilitator superfamily (MFS) profile domain-containing protein</fullName>
    </recommendedName>
</protein>
<dbReference type="GO" id="GO:0022857">
    <property type="term" value="F:transmembrane transporter activity"/>
    <property type="evidence" value="ECO:0007669"/>
    <property type="project" value="InterPro"/>
</dbReference>
<evidence type="ECO:0000313" key="3">
    <source>
        <dbReference type="EMBL" id="SVA43856.1"/>
    </source>
</evidence>
<dbReference type="InterPro" id="IPR047200">
    <property type="entry name" value="MFS_YcaD-like"/>
</dbReference>
<dbReference type="AlphaFoldDB" id="A0A381VU68"/>
<feature type="transmembrane region" description="Helical" evidence="1">
    <location>
        <begin position="128"/>
        <end position="149"/>
    </location>
</feature>
<feature type="transmembrane region" description="Helical" evidence="1">
    <location>
        <begin position="287"/>
        <end position="306"/>
    </location>
</feature>
<dbReference type="InterPro" id="IPR020846">
    <property type="entry name" value="MFS_dom"/>
</dbReference>
<feature type="transmembrane region" description="Helical" evidence="1">
    <location>
        <begin position="65"/>
        <end position="87"/>
    </location>
</feature>
<keyword evidence="1" id="KW-0472">Membrane</keyword>
<proteinExistence type="predicted"/>
<evidence type="ECO:0000256" key="1">
    <source>
        <dbReference type="SAM" id="Phobius"/>
    </source>
</evidence>
<dbReference type="InterPro" id="IPR011701">
    <property type="entry name" value="MFS"/>
</dbReference>
<dbReference type="GO" id="GO:0005886">
    <property type="term" value="C:plasma membrane"/>
    <property type="evidence" value="ECO:0007669"/>
    <property type="project" value="TreeGrafter"/>
</dbReference>
<dbReference type="Pfam" id="PF07690">
    <property type="entry name" value="MFS_1"/>
    <property type="match status" value="1"/>
</dbReference>
<feature type="transmembrane region" description="Helical" evidence="1">
    <location>
        <begin position="155"/>
        <end position="175"/>
    </location>
</feature>
<dbReference type="SUPFAM" id="SSF103473">
    <property type="entry name" value="MFS general substrate transporter"/>
    <property type="match status" value="1"/>
</dbReference>
<feature type="transmembrane region" description="Helical" evidence="1">
    <location>
        <begin position="313"/>
        <end position="332"/>
    </location>
</feature>
<feature type="domain" description="Major facilitator superfamily (MFS) profile" evidence="2">
    <location>
        <begin position="1"/>
        <end position="374"/>
    </location>
</feature>
<feature type="transmembrane region" description="Helical" evidence="1">
    <location>
        <begin position="187"/>
        <end position="210"/>
    </location>
</feature>
<dbReference type="CDD" id="cd17477">
    <property type="entry name" value="MFS_YcaD_like"/>
    <property type="match status" value="1"/>
</dbReference>
<feature type="transmembrane region" description="Helical" evidence="1">
    <location>
        <begin position="261"/>
        <end position="281"/>
    </location>
</feature>
<feature type="transmembrane region" description="Helical" evidence="1">
    <location>
        <begin position="36"/>
        <end position="53"/>
    </location>
</feature>
<evidence type="ECO:0000259" key="2">
    <source>
        <dbReference type="PROSITE" id="PS50850"/>
    </source>
</evidence>
<keyword evidence="1" id="KW-1133">Transmembrane helix</keyword>
<gene>
    <name evidence="3" type="ORF">METZ01_LOCUS96710</name>
</gene>
<reference evidence="3" key="1">
    <citation type="submission" date="2018-05" db="EMBL/GenBank/DDBJ databases">
        <authorList>
            <person name="Lanie J.A."/>
            <person name="Ng W.-L."/>
            <person name="Kazmierczak K.M."/>
            <person name="Andrzejewski T.M."/>
            <person name="Davidsen T.M."/>
            <person name="Wayne K.J."/>
            <person name="Tettelin H."/>
            <person name="Glass J.I."/>
            <person name="Rusch D."/>
            <person name="Podicherti R."/>
            <person name="Tsui H.-C.T."/>
            <person name="Winkler M.E."/>
        </authorList>
    </citation>
    <scope>NUCLEOTIDE SEQUENCE</scope>
</reference>
<dbReference type="EMBL" id="UINC01009800">
    <property type="protein sequence ID" value="SVA43856.1"/>
    <property type="molecule type" value="Genomic_DNA"/>
</dbReference>
<keyword evidence="1" id="KW-0812">Transmembrane</keyword>
<feature type="transmembrane region" description="Helical" evidence="1">
    <location>
        <begin position="93"/>
        <end position="116"/>
    </location>
</feature>
<sequence>MNKGILAAITSVGIFCIAMGLSYPLLSLILEEMGVSASMIGLNTSMTPLGMILSSPFVPRLARRYGSWFLTVACFCITAVMLFLLAVVRDLIFWFPLRFILGIAINVIFIISEFWINQLAIPKIRGRIIGIYATVAAAGFALGPMILIVSSTHGWMPFILGISVILAALPILIQAKEHLPEFDSEESSSVLSFLSFAPLLLFSVASAALFEQVTLSLLPIYGLRHGLSESASSLVLGTLIVGNVFIQIPIGWLADLISRRVLLIILSFTAVSGSMLLPILIGGSMLLWPMLLIWGAVAYGTYTVALVELGDRFSGAALVAGCGAFSMMWGIGGTLGSPIAGIAMDILGQEGLTATLGLTFLALGIAAFFMPLSRLR</sequence>